<evidence type="ECO:0000313" key="7">
    <source>
        <dbReference type="EMBL" id="CEO53828.1"/>
    </source>
</evidence>
<comment type="cofactor">
    <cofactor evidence="1">
        <name>FAD</name>
        <dbReference type="ChEBI" id="CHEBI:57692"/>
    </cofactor>
</comment>
<dbReference type="SUPFAM" id="SSF51905">
    <property type="entry name" value="FAD/NAD(P)-binding domain"/>
    <property type="match status" value="1"/>
</dbReference>
<evidence type="ECO:0000256" key="2">
    <source>
        <dbReference type="ARBA" id="ARBA00010989"/>
    </source>
</evidence>
<dbReference type="PANTHER" id="PTHR10961">
    <property type="entry name" value="PEROXISOMAL SARCOSINE OXIDASE"/>
    <property type="match status" value="1"/>
</dbReference>
<dbReference type="Pfam" id="PF01266">
    <property type="entry name" value="DAO"/>
    <property type="match status" value="1"/>
</dbReference>
<dbReference type="InterPro" id="IPR006076">
    <property type="entry name" value="FAD-dep_OxRdtase"/>
</dbReference>
<keyword evidence="3" id="KW-0285">Flavoprotein</keyword>
<keyword evidence="4" id="KW-0274">FAD</keyword>
<dbReference type="InterPro" id="IPR036188">
    <property type="entry name" value="FAD/NAD-bd_sf"/>
</dbReference>
<evidence type="ECO:0000256" key="5">
    <source>
        <dbReference type="ARBA" id="ARBA00023002"/>
    </source>
</evidence>
<reference evidence="7" key="1">
    <citation type="submission" date="2015-01" db="EMBL/GenBank/DDBJ databases">
        <authorList>
            <person name="Durling Mikael"/>
        </authorList>
    </citation>
    <scope>NUCLEOTIDE SEQUENCE</scope>
</reference>
<dbReference type="EMBL" id="CDPU01000038">
    <property type="protein sequence ID" value="CEO53828.1"/>
    <property type="molecule type" value="Genomic_DNA"/>
</dbReference>
<dbReference type="Gene3D" id="3.50.50.60">
    <property type="entry name" value="FAD/NAD(P)-binding domain"/>
    <property type="match status" value="1"/>
</dbReference>
<organism evidence="7">
    <name type="scientific">Bionectria ochroleuca</name>
    <name type="common">Gliocladium roseum</name>
    <dbReference type="NCBI Taxonomy" id="29856"/>
    <lineage>
        <taxon>Eukaryota</taxon>
        <taxon>Fungi</taxon>
        <taxon>Dikarya</taxon>
        <taxon>Ascomycota</taxon>
        <taxon>Pezizomycotina</taxon>
        <taxon>Sordariomycetes</taxon>
        <taxon>Hypocreomycetidae</taxon>
        <taxon>Hypocreales</taxon>
        <taxon>Bionectriaceae</taxon>
        <taxon>Clonostachys</taxon>
    </lineage>
</organism>
<evidence type="ECO:0000256" key="1">
    <source>
        <dbReference type="ARBA" id="ARBA00001974"/>
    </source>
</evidence>
<dbReference type="Gene3D" id="3.30.9.10">
    <property type="entry name" value="D-Amino Acid Oxidase, subunit A, domain 2"/>
    <property type="match status" value="1"/>
</dbReference>
<dbReference type="InterPro" id="IPR045170">
    <property type="entry name" value="MTOX"/>
</dbReference>
<gene>
    <name evidence="7" type="ORF">BN869_000009886_1</name>
</gene>
<dbReference type="AlphaFoldDB" id="A0A0B7K8W1"/>
<name>A0A0B7K8W1_BIOOC</name>
<dbReference type="GO" id="GO:0050660">
    <property type="term" value="F:flavin adenine dinucleotide binding"/>
    <property type="evidence" value="ECO:0007669"/>
    <property type="project" value="InterPro"/>
</dbReference>
<evidence type="ECO:0000259" key="6">
    <source>
        <dbReference type="Pfam" id="PF01266"/>
    </source>
</evidence>
<evidence type="ECO:0000256" key="3">
    <source>
        <dbReference type="ARBA" id="ARBA00022630"/>
    </source>
</evidence>
<sequence>MPTSKSVLVIGAGTFGLSTAYHLAKSGYSHITVLDKSEFLPSNISAGHDVNKIIRAEDESPWYADLSLEAMKVWTEDPLFSPYYHQVGYLLANSPAAPEKAKKTLAKSLSNISNRPAWQGKIKPLNTRADIRDVAPAFDGPMEWKGYFNSLAGWAHATDSMHAVYSACCLLGVDFRLGITVEKLAWKGDKCIGAYSASGELYPADVTVVSLGASVAAVVPDLAPQITAKAFAVAHIQLTPAEALKLRGIPVTYARDLGFFFEPDPRTGLLKLCPSGAGITNYRNTKVSLPPVDSNYIPAHDEEAMRKLLRETLPWLADRPLINKHMCWIADTRDSAYVFDYLPGKTGVVVATGDSGTAFKMLPIAGQWVKKVIEDGKQSEPRWQWKNVSGSNDDVSWRVGKPYDLSEEPRIVSKL</sequence>
<evidence type="ECO:0000256" key="4">
    <source>
        <dbReference type="ARBA" id="ARBA00022827"/>
    </source>
</evidence>
<comment type="similarity">
    <text evidence="2">Belongs to the MSOX/MTOX family.</text>
</comment>
<protein>
    <recommendedName>
        <fullName evidence="6">FAD dependent oxidoreductase domain-containing protein</fullName>
    </recommendedName>
</protein>
<proteinExistence type="inferred from homology"/>
<feature type="domain" description="FAD dependent oxidoreductase" evidence="6">
    <location>
        <begin position="7"/>
        <end position="369"/>
    </location>
</feature>
<dbReference type="GO" id="GO:0008115">
    <property type="term" value="F:sarcosine oxidase activity"/>
    <property type="evidence" value="ECO:0007669"/>
    <property type="project" value="TreeGrafter"/>
</dbReference>
<dbReference type="PANTHER" id="PTHR10961:SF26">
    <property type="entry name" value="L-SACCHAROPINE OXIDASE"/>
    <property type="match status" value="1"/>
</dbReference>
<dbReference type="GO" id="GO:0051698">
    <property type="term" value="F:saccharopine oxidase activity"/>
    <property type="evidence" value="ECO:0007669"/>
    <property type="project" value="TreeGrafter"/>
</dbReference>
<keyword evidence="5" id="KW-0560">Oxidoreductase</keyword>
<accession>A0A0B7K8W1</accession>